<evidence type="ECO:0000256" key="1">
    <source>
        <dbReference type="ARBA" id="ARBA00022505"/>
    </source>
</evidence>
<dbReference type="InterPro" id="IPR016208">
    <property type="entry name" value="Ald_Oxase/xanthine_DH-like"/>
</dbReference>
<gene>
    <name evidence="4" type="ORF">ABT317_04250</name>
</gene>
<organism evidence="4 5">
    <name type="scientific">Streptomyces carpinensis</name>
    <dbReference type="NCBI Taxonomy" id="66369"/>
    <lineage>
        <taxon>Bacteria</taxon>
        <taxon>Bacillati</taxon>
        <taxon>Actinomycetota</taxon>
        <taxon>Actinomycetes</taxon>
        <taxon>Kitasatosporales</taxon>
        <taxon>Streptomycetaceae</taxon>
        <taxon>Streptomyces</taxon>
    </lineage>
</organism>
<keyword evidence="5" id="KW-1185">Reference proteome</keyword>
<accession>A0ABV1VXZ2</accession>
<dbReference type="SUPFAM" id="SSF56003">
    <property type="entry name" value="Molybdenum cofactor-binding domain"/>
    <property type="match status" value="1"/>
</dbReference>
<dbReference type="RefSeq" id="WP_086723369.1">
    <property type="nucleotide sequence ID" value="NZ_MUBM01000030.1"/>
</dbReference>
<dbReference type="InterPro" id="IPR036856">
    <property type="entry name" value="Ald_Oxase/Xan_DH_a/b_sf"/>
</dbReference>
<comment type="caution">
    <text evidence="4">The sequence shown here is derived from an EMBL/GenBank/DDBJ whole genome shotgun (WGS) entry which is preliminary data.</text>
</comment>
<feature type="domain" description="Aldehyde oxidase/xanthine dehydrogenase a/b hammerhead" evidence="3">
    <location>
        <begin position="23"/>
        <end position="135"/>
    </location>
</feature>
<dbReference type="PANTHER" id="PTHR11908">
    <property type="entry name" value="XANTHINE DEHYDROGENASE"/>
    <property type="match status" value="1"/>
</dbReference>
<dbReference type="InterPro" id="IPR000674">
    <property type="entry name" value="Ald_Oxase/Xan_DH_a/b"/>
</dbReference>
<dbReference type="SMART" id="SM01008">
    <property type="entry name" value="Ald_Xan_dh_C"/>
    <property type="match status" value="1"/>
</dbReference>
<sequence length="731" mass="79052">MSPQPQAAVGAPLSRVDGRLKVTGEALYSAEHDVDGAVHAVIVDSGIGRGRITSIDARAALAHPGVLRVISHRNTPELPYRDNSGSNNPPGRRLRVFQDDRVLFHGQPVAVVVATTLEAAQHGASLVKIRYDDEQPSTDLTKAEPGESTTYARGDADAAVRDAAVSLDLTYRTARNHHNPMEPHATIARWDGGRLTVWDKTQWVVGTQTELAAVFGLEMGAVRVISPFVGGGFGTGLRCWPHVVVAALAARETQRPVKLVLSRKQMYLGTGFRPSYEYRLRLGSDRRGRLTAAVHEMDAETSSYEQFTEGVLAAGQMLYSMPHVRQAYRTVPLDVNTPIWMRGPGFQTASFVIESAMDELAHELGVDPIELRIRNEPSEDEAKGVPFSTRRLRECFTVGAREFGWHRRNPRPRSRRDGDWLIGMGMATGVYDTVRAPAQARARLEADGTAVVEAASSDMGPGTYTSQAQVAADALGLTMRTVTFRLGDSRYPATPPHGGSMTMASVGSAVLDACDRLRRQAVILAIEDEESPLFGVAADDVVVRGGRLHVQGDPARGETYQRLLTRNNRSHLEAEGSFAPPSGPERHSFYAYNATFAEVAVDATLGLVRVRRILGVYDAGRIISPKLADSQALGGMVGGIGTALLEHTVTDHRDGRIVNANLADYLVPVNADIPDLKAIYLDGEDREADPLGVKGLGEVVMIGVAPAIANAVFNATGRRIRELPITAEALL</sequence>
<dbReference type="InterPro" id="IPR008274">
    <property type="entry name" value="AldOxase/xan_DH_MoCoBD1"/>
</dbReference>
<dbReference type="Gene3D" id="3.30.365.10">
    <property type="entry name" value="Aldehyde oxidase/xanthine dehydrogenase, molybdopterin binding domain"/>
    <property type="match status" value="4"/>
</dbReference>
<dbReference type="EMBL" id="JBEPCU010000032">
    <property type="protein sequence ID" value="MER6976267.1"/>
    <property type="molecule type" value="Genomic_DNA"/>
</dbReference>
<dbReference type="SUPFAM" id="SSF54665">
    <property type="entry name" value="CO dehydrogenase molybdoprotein N-domain-like"/>
    <property type="match status" value="1"/>
</dbReference>
<dbReference type="Proteomes" id="UP001458415">
    <property type="component" value="Unassembled WGS sequence"/>
</dbReference>
<keyword evidence="1" id="KW-0500">Molybdenum</keyword>
<dbReference type="Pfam" id="PF02738">
    <property type="entry name" value="MoCoBD_1"/>
    <property type="match status" value="1"/>
</dbReference>
<evidence type="ECO:0000259" key="3">
    <source>
        <dbReference type="SMART" id="SM01008"/>
    </source>
</evidence>
<dbReference type="Pfam" id="PF20256">
    <property type="entry name" value="MoCoBD_2"/>
    <property type="match status" value="1"/>
</dbReference>
<evidence type="ECO:0000313" key="4">
    <source>
        <dbReference type="EMBL" id="MER6976267.1"/>
    </source>
</evidence>
<dbReference type="Gene3D" id="3.90.1170.50">
    <property type="entry name" value="Aldehyde oxidase/xanthine dehydrogenase, a/b hammerhead"/>
    <property type="match status" value="1"/>
</dbReference>
<keyword evidence="2" id="KW-0560">Oxidoreductase</keyword>
<reference evidence="4 5" key="1">
    <citation type="submission" date="2024-06" db="EMBL/GenBank/DDBJ databases">
        <title>The Natural Products Discovery Center: Release of the First 8490 Sequenced Strains for Exploring Actinobacteria Biosynthetic Diversity.</title>
        <authorList>
            <person name="Kalkreuter E."/>
            <person name="Kautsar S.A."/>
            <person name="Yang D."/>
            <person name="Bader C.D."/>
            <person name="Teijaro C.N."/>
            <person name="Fluegel L."/>
            <person name="Davis C.M."/>
            <person name="Simpson J.R."/>
            <person name="Lauterbach L."/>
            <person name="Steele A.D."/>
            <person name="Gui C."/>
            <person name="Meng S."/>
            <person name="Li G."/>
            <person name="Viehrig K."/>
            <person name="Ye F."/>
            <person name="Su P."/>
            <person name="Kiefer A.F."/>
            <person name="Nichols A."/>
            <person name="Cepeda A.J."/>
            <person name="Yan W."/>
            <person name="Fan B."/>
            <person name="Jiang Y."/>
            <person name="Adhikari A."/>
            <person name="Zheng C.-J."/>
            <person name="Schuster L."/>
            <person name="Cowan T.M."/>
            <person name="Smanski M.J."/>
            <person name="Chevrette M.G."/>
            <person name="De Carvalho L.P.S."/>
            <person name="Shen B."/>
        </authorList>
    </citation>
    <scope>NUCLEOTIDE SEQUENCE [LARGE SCALE GENOMIC DNA]</scope>
    <source>
        <strain evidence="4 5">NPDC000634</strain>
    </source>
</reference>
<name>A0ABV1VXZ2_9ACTN</name>
<proteinExistence type="predicted"/>
<dbReference type="InterPro" id="IPR037165">
    <property type="entry name" value="AldOxase/xan_DH_Mopterin-bd_sf"/>
</dbReference>
<evidence type="ECO:0000313" key="5">
    <source>
        <dbReference type="Proteomes" id="UP001458415"/>
    </source>
</evidence>
<protein>
    <submittedName>
        <fullName evidence="4">Xanthine dehydrogenase family protein molybdopterin-binding subunit</fullName>
    </submittedName>
</protein>
<dbReference type="InterPro" id="IPR046867">
    <property type="entry name" value="AldOxase/xan_DH_MoCoBD2"/>
</dbReference>
<evidence type="ECO:0000256" key="2">
    <source>
        <dbReference type="ARBA" id="ARBA00023002"/>
    </source>
</evidence>
<dbReference type="PANTHER" id="PTHR11908:SF132">
    <property type="entry name" value="ALDEHYDE OXIDASE 1-RELATED"/>
    <property type="match status" value="1"/>
</dbReference>
<dbReference type="Pfam" id="PF01315">
    <property type="entry name" value="Ald_Xan_dh_C"/>
    <property type="match status" value="1"/>
</dbReference>